<dbReference type="SUPFAM" id="SSF47336">
    <property type="entry name" value="ACP-like"/>
    <property type="match status" value="1"/>
</dbReference>
<protein>
    <submittedName>
        <fullName evidence="2">Acyl carrier protein</fullName>
    </submittedName>
</protein>
<name>A0A285TPD5_9HYPH</name>
<dbReference type="PROSITE" id="PS50075">
    <property type="entry name" value="CARRIER"/>
    <property type="match status" value="1"/>
</dbReference>
<sequence>MPTLNRLNPYGCQKHTENNGYGADMELTAEGLDAATLERLLELVAREGMVEREQLVADATFEDLGIQSADMVVILMAIEEEFGVYIPVDGDLAEARTLGDFVKVLAARMKEGAA</sequence>
<dbReference type="EMBL" id="OBML01000013">
    <property type="protein sequence ID" value="SOC24026.1"/>
    <property type="molecule type" value="Genomic_DNA"/>
</dbReference>
<dbReference type="Proteomes" id="UP000219331">
    <property type="component" value="Unassembled WGS sequence"/>
</dbReference>
<proteinExistence type="predicted"/>
<accession>A0A285TPD5</accession>
<evidence type="ECO:0000313" key="3">
    <source>
        <dbReference type="Proteomes" id="UP000219331"/>
    </source>
</evidence>
<gene>
    <name evidence="2" type="ORF">SAMN05421512_113136</name>
</gene>
<evidence type="ECO:0000313" key="2">
    <source>
        <dbReference type="EMBL" id="SOC24026.1"/>
    </source>
</evidence>
<dbReference type="Gene3D" id="1.10.1200.10">
    <property type="entry name" value="ACP-like"/>
    <property type="match status" value="1"/>
</dbReference>
<reference evidence="2 3" key="1">
    <citation type="submission" date="2017-08" db="EMBL/GenBank/DDBJ databases">
        <authorList>
            <person name="de Groot N.N."/>
        </authorList>
    </citation>
    <scope>NUCLEOTIDE SEQUENCE [LARGE SCALE GENOMIC DNA]</scope>
    <source>
        <strain evidence="2 3">USBA 352</strain>
    </source>
</reference>
<feature type="domain" description="Carrier" evidence="1">
    <location>
        <begin position="31"/>
        <end position="109"/>
    </location>
</feature>
<dbReference type="Pfam" id="PF00550">
    <property type="entry name" value="PP-binding"/>
    <property type="match status" value="1"/>
</dbReference>
<evidence type="ECO:0000259" key="1">
    <source>
        <dbReference type="PROSITE" id="PS50075"/>
    </source>
</evidence>
<organism evidence="2 3">
    <name type="scientific">Stappia indica</name>
    <dbReference type="NCBI Taxonomy" id="538381"/>
    <lineage>
        <taxon>Bacteria</taxon>
        <taxon>Pseudomonadati</taxon>
        <taxon>Pseudomonadota</taxon>
        <taxon>Alphaproteobacteria</taxon>
        <taxon>Hyphomicrobiales</taxon>
        <taxon>Stappiaceae</taxon>
        <taxon>Stappia</taxon>
    </lineage>
</organism>
<dbReference type="STRING" id="538381.GCA_001696535_00616"/>
<dbReference type="AlphaFoldDB" id="A0A285TPD5"/>
<dbReference type="InterPro" id="IPR036736">
    <property type="entry name" value="ACP-like_sf"/>
</dbReference>
<keyword evidence="3" id="KW-1185">Reference proteome</keyword>
<dbReference type="InterPro" id="IPR009081">
    <property type="entry name" value="PP-bd_ACP"/>
</dbReference>